<feature type="compositionally biased region" description="Basic and acidic residues" evidence="3">
    <location>
        <begin position="578"/>
        <end position="603"/>
    </location>
</feature>
<dbReference type="Gene3D" id="3.30.70.330">
    <property type="match status" value="6"/>
</dbReference>
<comment type="caution">
    <text evidence="5">The sequence shown here is derived from an EMBL/GenBank/DDBJ whole genome shotgun (WGS) entry which is preliminary data.</text>
</comment>
<dbReference type="EMBL" id="CAJNOG010000076">
    <property type="protein sequence ID" value="CAF0899278.1"/>
    <property type="molecule type" value="Genomic_DNA"/>
</dbReference>
<dbReference type="InterPro" id="IPR000504">
    <property type="entry name" value="RRM_dom"/>
</dbReference>
<evidence type="ECO:0000259" key="4">
    <source>
        <dbReference type="PROSITE" id="PS50102"/>
    </source>
</evidence>
<evidence type="ECO:0000256" key="1">
    <source>
        <dbReference type="ARBA" id="ARBA00022884"/>
    </source>
</evidence>
<feature type="domain" description="RRM" evidence="4">
    <location>
        <begin position="311"/>
        <end position="389"/>
    </location>
</feature>
<evidence type="ECO:0000313" key="5">
    <source>
        <dbReference type="EMBL" id="CAF0899278.1"/>
    </source>
</evidence>
<feature type="domain" description="RRM" evidence="4">
    <location>
        <begin position="2"/>
        <end position="79"/>
    </location>
</feature>
<dbReference type="InterPro" id="IPR034423">
    <property type="entry name" value="RBM19_RRM5"/>
</dbReference>
<feature type="domain" description="RRM" evidence="4">
    <location>
        <begin position="611"/>
        <end position="693"/>
    </location>
</feature>
<organism evidence="5 6">
    <name type="scientific">Adineta steineri</name>
    <dbReference type="NCBI Taxonomy" id="433720"/>
    <lineage>
        <taxon>Eukaryota</taxon>
        <taxon>Metazoa</taxon>
        <taxon>Spiralia</taxon>
        <taxon>Gnathifera</taxon>
        <taxon>Rotifera</taxon>
        <taxon>Eurotatoria</taxon>
        <taxon>Bdelloidea</taxon>
        <taxon>Adinetida</taxon>
        <taxon>Adinetidae</taxon>
        <taxon>Adineta</taxon>
    </lineage>
</organism>
<feature type="compositionally biased region" description="Basic and acidic residues" evidence="3">
    <location>
        <begin position="158"/>
        <end position="172"/>
    </location>
</feature>
<dbReference type="CDD" id="cd12318">
    <property type="entry name" value="RRM5_RBM19_like"/>
    <property type="match status" value="1"/>
</dbReference>
<feature type="compositionally biased region" description="Low complexity" evidence="3">
    <location>
        <begin position="389"/>
        <end position="407"/>
    </location>
</feature>
<sequence length="852" mass="98136">MSRVIVKNLPKQVKEEHVRKHFEAFGPITDLQLKYTQDGIFRRFGFVGYANDEQAQRAIDKLNKSYIGTSKIVVEQCLDLNDTNRPRPWSKYAQQQPELIKKSSDDDEKKIKIKTKGSNKLVDAILGDLKDDEKFKEFVKNVDSMKTSEQIIWNDSMNKTKEDKKQLSKPVKEQQQQSISLPPPVKEEKSLVPRYLIKICGIPYSSKERDIRQFFSPLSITRVRLIHNRKTNSLSGVCWIELENENDMNKAMLKQKSILTIEKTGEHRYLELSSFIKNKDALNRSTNNNNNNNKKPLKIYEPINESIGETGELFVRNLSYRTTEQDLENLFNPFGQITSINMPIDSLTKQPKGFAHVTFMFPEHALKAFNELDGRAFQGRLLHILPGKTQQQQQQQQDSTDSNNNNQVTPTAIATSSEQNWNTLFLSSNVIAEIMGERYGLDKATIATSTKKNDSLAVRLAVGETQIVHETRQFLMDNGVQLDSFSQALSSTKRSKTVILAKNLPMKTHDQDLRILFEKYGKLQRIILPPYGQCALIVFEHPQEARQAFKQLSYRKFKDNKPLYLEWAPGNVLSGQIKQEEKPTESLVEEQKSTIADEKKKEDEETEEDTFTLFVKNLNFDTTDADLQNHFSSIGLCRAYVAKKKDPKRPSQLLSMGYGFVEFSSMKLLNEALKQLQHSQLQGHELELKRSERTMKSNPQTKSTKRKRQIEKEQHTSKILVKNIPFQANVREIRELFRVFGELKFVRLPKKIDDEHHRGFGFVDFISKNDAKNAFEALCHSTHLYGRRIVLEWADEENDTVEGLRRKTAAEFDLSSTSKRVKRSELLGELRKMGGNDQSSSERKPATEEDDE</sequence>
<feature type="domain" description="RRM" evidence="4">
    <location>
        <begin position="717"/>
        <end position="796"/>
    </location>
</feature>
<feature type="region of interest" description="Disordered" evidence="3">
    <location>
        <begin position="155"/>
        <end position="182"/>
    </location>
</feature>
<name>A0A813ZJD4_9BILA</name>
<dbReference type="AlphaFoldDB" id="A0A813ZJD4"/>
<dbReference type="CDD" id="cd12571">
    <property type="entry name" value="RRM6_RBM19"/>
    <property type="match status" value="1"/>
</dbReference>
<dbReference type="GO" id="GO:0003723">
    <property type="term" value="F:RNA binding"/>
    <property type="evidence" value="ECO:0007669"/>
    <property type="project" value="UniProtKB-UniRule"/>
</dbReference>
<dbReference type="SUPFAM" id="SSF54928">
    <property type="entry name" value="RNA-binding domain, RBD"/>
    <property type="match status" value="5"/>
</dbReference>
<feature type="region of interest" description="Disordered" evidence="3">
    <location>
        <begin position="687"/>
        <end position="714"/>
    </location>
</feature>
<proteinExistence type="predicted"/>
<gene>
    <name evidence="5" type="ORF">JYZ213_LOCUS10462</name>
</gene>
<protein>
    <recommendedName>
        <fullName evidence="4">RRM domain-containing protein</fullName>
    </recommendedName>
</protein>
<keyword evidence="1 2" id="KW-0694">RNA-binding</keyword>
<evidence type="ECO:0000313" key="6">
    <source>
        <dbReference type="Proteomes" id="UP000663845"/>
    </source>
</evidence>
<feature type="region of interest" description="Disordered" evidence="3">
    <location>
        <begin position="578"/>
        <end position="606"/>
    </location>
</feature>
<feature type="domain" description="RRM" evidence="4">
    <location>
        <begin position="497"/>
        <end position="570"/>
    </location>
</feature>
<dbReference type="FunFam" id="3.30.70.330:FF:000738">
    <property type="entry name" value="RNA-binding motif protein 19"/>
    <property type="match status" value="1"/>
</dbReference>
<dbReference type="PROSITE" id="PS50102">
    <property type="entry name" value="RRM"/>
    <property type="match status" value="5"/>
</dbReference>
<dbReference type="InterPro" id="IPR012677">
    <property type="entry name" value="Nucleotide-bd_a/b_plait_sf"/>
</dbReference>
<dbReference type="Pfam" id="PF00076">
    <property type="entry name" value="RRM_1"/>
    <property type="match status" value="6"/>
</dbReference>
<dbReference type="PANTHER" id="PTHR10352">
    <property type="entry name" value="EUKARYOTIC TRANSLATION INITIATION FACTOR 3 SUBUNIT G"/>
    <property type="match status" value="1"/>
</dbReference>
<dbReference type="Proteomes" id="UP000663845">
    <property type="component" value="Unassembled WGS sequence"/>
</dbReference>
<evidence type="ECO:0000256" key="3">
    <source>
        <dbReference type="SAM" id="MobiDB-lite"/>
    </source>
</evidence>
<reference evidence="5" key="1">
    <citation type="submission" date="2021-02" db="EMBL/GenBank/DDBJ databases">
        <authorList>
            <person name="Nowell W R."/>
        </authorList>
    </citation>
    <scope>NUCLEOTIDE SEQUENCE</scope>
</reference>
<feature type="region of interest" description="Disordered" evidence="3">
    <location>
        <begin position="388"/>
        <end position="409"/>
    </location>
</feature>
<evidence type="ECO:0000256" key="2">
    <source>
        <dbReference type="PROSITE-ProRule" id="PRU00176"/>
    </source>
</evidence>
<dbReference type="CDD" id="cd12317">
    <property type="entry name" value="RRM4_RBM19_RRM3_MRD1"/>
    <property type="match status" value="1"/>
</dbReference>
<dbReference type="InterPro" id="IPR034421">
    <property type="entry name" value="RBM19_RRM6"/>
</dbReference>
<dbReference type="SMART" id="SM00360">
    <property type="entry name" value="RRM"/>
    <property type="match status" value="6"/>
</dbReference>
<feature type="region of interest" description="Disordered" evidence="3">
    <location>
        <begin position="828"/>
        <end position="852"/>
    </location>
</feature>
<accession>A0A813ZJD4</accession>
<dbReference type="InterPro" id="IPR035979">
    <property type="entry name" value="RBD_domain_sf"/>
</dbReference>